<evidence type="ECO:0000313" key="4">
    <source>
        <dbReference type="Proteomes" id="UP000268162"/>
    </source>
</evidence>
<sequence length="403" mass="46020">RPRIADRQLPLDLDHTVPESRLLTDLQAFERNLDATILRKRLEFQEAKGAIGSGSTQRTLRIFVSNTVANQAHQMDEDTADTTTKSTQPIDPDSLPVPSWTLKIEGRLLDMPYAKKTTQTCKFTSFFDSVVVELLRDPRNYPSANANQPPGEQSQITEWKRTEDQANVDGFEVKRCGDVDVPVRIILTPRSPTDRFQLSQDLASVLALVDPVITQLWHYIRHHKLQSPADPQRIIGDDALQRLFGVKEWSFPLVSHLLRPHLLPPEPVVIEYTVRVNPDAGDSTTGTGQQYVSPLVYDLQVEVDDLVRSRAYGYHKSATVHHQIAHLDDQLTTVIRNIQNAQQKRAFLTQFSQDPAQFIHRWVESQARELDAISQERSDLTEVARRANYFHESWVDEAVQYYL</sequence>
<protein>
    <recommendedName>
        <fullName evidence="2">DM2 domain-containing protein</fullName>
    </recommendedName>
</protein>
<dbReference type="InterPro" id="IPR036885">
    <property type="entry name" value="SWIB_MDM2_dom_sf"/>
</dbReference>
<evidence type="ECO:0000256" key="1">
    <source>
        <dbReference type="SAM" id="MobiDB-lite"/>
    </source>
</evidence>
<name>A0A4P9ZVZ3_9FUNG</name>
<dbReference type="PROSITE" id="PS51925">
    <property type="entry name" value="SWIB_MDM2"/>
    <property type="match status" value="1"/>
</dbReference>
<evidence type="ECO:0000259" key="2">
    <source>
        <dbReference type="PROSITE" id="PS51925"/>
    </source>
</evidence>
<dbReference type="Gene3D" id="1.10.245.10">
    <property type="entry name" value="SWIB/MDM2 domain"/>
    <property type="match status" value="1"/>
</dbReference>
<dbReference type="AlphaFoldDB" id="A0A4P9ZVZ3"/>
<dbReference type="SUPFAM" id="SSF47592">
    <property type="entry name" value="SWIB/MDM2 domain"/>
    <property type="match status" value="1"/>
</dbReference>
<dbReference type="Proteomes" id="UP000268162">
    <property type="component" value="Unassembled WGS sequence"/>
</dbReference>
<dbReference type="SMART" id="SM00151">
    <property type="entry name" value="SWIB"/>
    <property type="match status" value="1"/>
</dbReference>
<dbReference type="Pfam" id="PF02201">
    <property type="entry name" value="SWIB"/>
    <property type="match status" value="1"/>
</dbReference>
<feature type="region of interest" description="Disordered" evidence="1">
    <location>
        <begin position="75"/>
        <end position="96"/>
    </location>
</feature>
<dbReference type="STRING" id="215637.A0A4P9ZVZ3"/>
<dbReference type="InterPro" id="IPR003121">
    <property type="entry name" value="SWIB_MDM2_domain"/>
</dbReference>
<accession>A0A4P9ZVZ3</accession>
<proteinExistence type="predicted"/>
<dbReference type="CDD" id="cd10568">
    <property type="entry name" value="SWIB_like"/>
    <property type="match status" value="1"/>
</dbReference>
<dbReference type="InterPro" id="IPR019835">
    <property type="entry name" value="SWIB_domain"/>
</dbReference>
<feature type="non-terminal residue" evidence="3">
    <location>
        <position position="403"/>
    </location>
</feature>
<dbReference type="PANTHER" id="PTHR13844">
    <property type="entry name" value="SWI/SNF-RELATED MATRIX-ASSOCIATED ACTIN-DEPENDENT REGULATOR OF CHROMATIN SUBFAMILY D"/>
    <property type="match status" value="1"/>
</dbReference>
<dbReference type="EMBL" id="ML002540">
    <property type="protein sequence ID" value="RKP37121.1"/>
    <property type="molecule type" value="Genomic_DNA"/>
</dbReference>
<gene>
    <name evidence="3" type="ORF">BJ085DRAFT_4997</name>
</gene>
<keyword evidence="4" id="KW-1185">Reference proteome</keyword>
<reference evidence="4" key="1">
    <citation type="journal article" date="2018" name="Nat. Microbiol.">
        <title>Leveraging single-cell genomics to expand the fungal tree of life.</title>
        <authorList>
            <person name="Ahrendt S.R."/>
            <person name="Quandt C.A."/>
            <person name="Ciobanu D."/>
            <person name="Clum A."/>
            <person name="Salamov A."/>
            <person name="Andreopoulos B."/>
            <person name="Cheng J.F."/>
            <person name="Woyke T."/>
            <person name="Pelin A."/>
            <person name="Henrissat B."/>
            <person name="Reynolds N.K."/>
            <person name="Benny G.L."/>
            <person name="Smith M.E."/>
            <person name="James T.Y."/>
            <person name="Grigoriev I.V."/>
        </authorList>
    </citation>
    <scope>NUCLEOTIDE SEQUENCE [LARGE SCALE GENOMIC DNA]</scope>
    <source>
        <strain evidence="4">RSA 468</strain>
    </source>
</reference>
<organism evidence="3 4">
    <name type="scientific">Dimargaris cristalligena</name>
    <dbReference type="NCBI Taxonomy" id="215637"/>
    <lineage>
        <taxon>Eukaryota</taxon>
        <taxon>Fungi</taxon>
        <taxon>Fungi incertae sedis</taxon>
        <taxon>Zoopagomycota</taxon>
        <taxon>Kickxellomycotina</taxon>
        <taxon>Dimargaritomycetes</taxon>
        <taxon>Dimargaritales</taxon>
        <taxon>Dimargaritaceae</taxon>
        <taxon>Dimargaris</taxon>
    </lineage>
</organism>
<feature type="non-terminal residue" evidence="3">
    <location>
        <position position="1"/>
    </location>
</feature>
<evidence type="ECO:0000313" key="3">
    <source>
        <dbReference type="EMBL" id="RKP37121.1"/>
    </source>
</evidence>
<feature type="domain" description="DM2" evidence="2">
    <location>
        <begin position="187"/>
        <end position="264"/>
    </location>
</feature>